<organism evidence="7 8">
    <name type="scientific">Agathobacter rectalis</name>
    <dbReference type="NCBI Taxonomy" id="39491"/>
    <lineage>
        <taxon>Bacteria</taxon>
        <taxon>Bacillati</taxon>
        <taxon>Bacillota</taxon>
        <taxon>Clostridia</taxon>
        <taxon>Lachnospirales</taxon>
        <taxon>Lachnospiraceae</taxon>
        <taxon>Agathobacter</taxon>
    </lineage>
</organism>
<evidence type="ECO:0000256" key="5">
    <source>
        <dbReference type="ARBA" id="ARBA00023136"/>
    </source>
</evidence>
<accession>A0A173UEY7</accession>
<feature type="transmembrane region" description="Helical" evidence="6">
    <location>
        <begin position="106"/>
        <end position="128"/>
    </location>
</feature>
<protein>
    <submittedName>
        <fullName evidence="7">Multidrug export protein mepA</fullName>
    </submittedName>
</protein>
<keyword evidence="4 6" id="KW-1133">Transmembrane helix</keyword>
<dbReference type="PANTHER" id="PTHR43823:SF3">
    <property type="entry name" value="MULTIDRUG EXPORT PROTEIN MEPA"/>
    <property type="match status" value="1"/>
</dbReference>
<feature type="transmembrane region" description="Helical" evidence="6">
    <location>
        <begin position="325"/>
        <end position="352"/>
    </location>
</feature>
<feature type="transmembrane region" description="Helical" evidence="6">
    <location>
        <begin position="76"/>
        <end position="94"/>
    </location>
</feature>
<dbReference type="GO" id="GO:0042910">
    <property type="term" value="F:xenobiotic transmembrane transporter activity"/>
    <property type="evidence" value="ECO:0007669"/>
    <property type="project" value="InterPro"/>
</dbReference>
<dbReference type="InterPro" id="IPR051327">
    <property type="entry name" value="MATE_MepA_subfamily"/>
</dbReference>
<dbReference type="Pfam" id="PF01554">
    <property type="entry name" value="MatE"/>
    <property type="match status" value="2"/>
</dbReference>
<reference evidence="7 8" key="1">
    <citation type="submission" date="2015-09" db="EMBL/GenBank/DDBJ databases">
        <authorList>
            <consortium name="Pathogen Informatics"/>
        </authorList>
    </citation>
    <scope>NUCLEOTIDE SEQUENCE [LARGE SCALE GENOMIC DNA]</scope>
    <source>
        <strain evidence="7 8">2789STDY5834968</strain>
    </source>
</reference>
<evidence type="ECO:0000256" key="6">
    <source>
        <dbReference type="SAM" id="Phobius"/>
    </source>
</evidence>
<feature type="transmembrane region" description="Helical" evidence="6">
    <location>
        <begin position="37"/>
        <end position="56"/>
    </location>
</feature>
<evidence type="ECO:0000313" key="7">
    <source>
        <dbReference type="EMBL" id="CUN13511.1"/>
    </source>
</evidence>
<comment type="subcellular location">
    <subcellularLocation>
        <location evidence="1">Cell membrane</location>
        <topology evidence="1">Multi-pass membrane protein</topology>
    </subcellularLocation>
</comment>
<sequence length="457" mass="49424">MKLFTSGLIKNIIDLNDRCIYNIAIMKKLFVKYVSQNILGMVGMSLYILADTFFISKAVGSNGITALNLVLPVYNLIFAIGAMIGVGSAIRYVVEKNKGDTSSESYFFHALLWCIIISVIFILIGIFIPDRLVGLLGGDSAIINTGKNYTRIFMLFTPFFMCNYVCNAFVRNDGAPSIAMCATLFSSLFNIVFDYILMFPLGLGMEGAALATAISPIIGIMICCIHFCSDKCSVKLKPTVPSVKRLFYSCQVGVSSFVAEISSGVITIVFNMIILRLAGNIGVAAYGVVANTSLVAVALFNGIAQGSQPLISDYYGRGLRKNVGSILRMAVVSSLLIAALLILFICTFAPFVTSVFNSEHDARLASYAESGLRLYFTGFIFAGINIVGSAILSAVESVKYAFAASIMRGFIAISIFAFALSAAFGMTGVWLAFPAAEFVTMFIIVKGLRKNYSNCNR</sequence>
<feature type="transmembrane region" description="Helical" evidence="6">
    <location>
        <begin position="430"/>
        <end position="448"/>
    </location>
</feature>
<evidence type="ECO:0000256" key="4">
    <source>
        <dbReference type="ARBA" id="ARBA00022989"/>
    </source>
</evidence>
<dbReference type="AlphaFoldDB" id="A0A173UEY7"/>
<dbReference type="EMBL" id="CYXM01000010">
    <property type="protein sequence ID" value="CUN13511.1"/>
    <property type="molecule type" value="Genomic_DNA"/>
</dbReference>
<keyword evidence="2" id="KW-1003">Cell membrane</keyword>
<dbReference type="InterPro" id="IPR002528">
    <property type="entry name" value="MATE_fam"/>
</dbReference>
<proteinExistence type="predicted"/>
<dbReference type="Proteomes" id="UP000095673">
    <property type="component" value="Unassembled WGS sequence"/>
</dbReference>
<feature type="transmembrane region" description="Helical" evidence="6">
    <location>
        <begin position="148"/>
        <end position="166"/>
    </location>
</feature>
<evidence type="ECO:0000256" key="1">
    <source>
        <dbReference type="ARBA" id="ARBA00004651"/>
    </source>
</evidence>
<dbReference type="GO" id="GO:0015297">
    <property type="term" value="F:antiporter activity"/>
    <property type="evidence" value="ECO:0007669"/>
    <property type="project" value="InterPro"/>
</dbReference>
<evidence type="ECO:0000313" key="8">
    <source>
        <dbReference type="Proteomes" id="UP000095673"/>
    </source>
</evidence>
<evidence type="ECO:0000256" key="2">
    <source>
        <dbReference type="ARBA" id="ARBA00022475"/>
    </source>
</evidence>
<feature type="transmembrane region" description="Helical" evidence="6">
    <location>
        <begin position="372"/>
        <end position="395"/>
    </location>
</feature>
<feature type="transmembrane region" description="Helical" evidence="6">
    <location>
        <begin position="281"/>
        <end position="304"/>
    </location>
</feature>
<gene>
    <name evidence="7" type="primary">mepA_6</name>
    <name evidence="7" type="ORF">ERS852580_02138</name>
</gene>
<feature type="transmembrane region" description="Helical" evidence="6">
    <location>
        <begin position="402"/>
        <end position="424"/>
    </location>
</feature>
<keyword evidence="3 6" id="KW-0812">Transmembrane</keyword>
<feature type="transmembrane region" description="Helical" evidence="6">
    <location>
        <begin position="178"/>
        <end position="201"/>
    </location>
</feature>
<feature type="transmembrane region" description="Helical" evidence="6">
    <location>
        <begin position="207"/>
        <end position="225"/>
    </location>
</feature>
<evidence type="ECO:0000256" key="3">
    <source>
        <dbReference type="ARBA" id="ARBA00022692"/>
    </source>
</evidence>
<keyword evidence="5 6" id="KW-0472">Membrane</keyword>
<name>A0A173UEY7_9FIRM</name>
<dbReference type="GO" id="GO:0005886">
    <property type="term" value="C:plasma membrane"/>
    <property type="evidence" value="ECO:0007669"/>
    <property type="project" value="UniProtKB-SubCell"/>
</dbReference>
<dbReference type="PANTHER" id="PTHR43823">
    <property type="entry name" value="SPORULATION PROTEIN YKVU"/>
    <property type="match status" value="1"/>
</dbReference>
<feature type="transmembrane region" description="Helical" evidence="6">
    <location>
        <begin position="246"/>
        <end position="275"/>
    </location>
</feature>